<evidence type="ECO:0000256" key="2">
    <source>
        <dbReference type="PROSITE-ProRule" id="PRU00176"/>
    </source>
</evidence>
<evidence type="ECO:0000256" key="3">
    <source>
        <dbReference type="SAM" id="MobiDB-lite"/>
    </source>
</evidence>
<dbReference type="GO" id="GO:0071013">
    <property type="term" value="C:catalytic step 2 spliceosome"/>
    <property type="evidence" value="ECO:0007669"/>
    <property type="project" value="TreeGrafter"/>
</dbReference>
<dbReference type="SUPFAM" id="SSF54928">
    <property type="entry name" value="RNA-binding domain, RBD"/>
    <property type="match status" value="1"/>
</dbReference>
<feature type="compositionally biased region" description="Basic and acidic residues" evidence="3">
    <location>
        <begin position="205"/>
        <end position="215"/>
    </location>
</feature>
<dbReference type="EMBL" id="HBGD01011534">
    <property type="protein sequence ID" value="CAD9086290.1"/>
    <property type="molecule type" value="Transcribed_RNA"/>
</dbReference>
<dbReference type="PANTHER" id="PTHR45880">
    <property type="entry name" value="RNA-BINDING MOTIF PROTEIN, X-LINKED 2"/>
    <property type="match status" value="1"/>
</dbReference>
<organism evidence="5">
    <name type="scientific">Percolomonas cosmopolitus</name>
    <dbReference type="NCBI Taxonomy" id="63605"/>
    <lineage>
        <taxon>Eukaryota</taxon>
        <taxon>Discoba</taxon>
        <taxon>Heterolobosea</taxon>
        <taxon>Tetramitia</taxon>
        <taxon>Eutetramitia</taxon>
        <taxon>Percolomonadidae</taxon>
        <taxon>Percolomonas</taxon>
    </lineage>
</organism>
<protein>
    <recommendedName>
        <fullName evidence="4">RRM domain-containing protein</fullName>
    </recommendedName>
</protein>
<dbReference type="GO" id="GO:0005686">
    <property type="term" value="C:U2 snRNP"/>
    <property type="evidence" value="ECO:0007669"/>
    <property type="project" value="TreeGrafter"/>
</dbReference>
<feature type="region of interest" description="Disordered" evidence="3">
    <location>
        <begin position="336"/>
        <end position="385"/>
    </location>
</feature>
<dbReference type="Gene3D" id="3.30.70.330">
    <property type="match status" value="1"/>
</dbReference>
<reference evidence="5" key="1">
    <citation type="submission" date="2021-01" db="EMBL/GenBank/DDBJ databases">
        <authorList>
            <person name="Corre E."/>
            <person name="Pelletier E."/>
            <person name="Niang G."/>
            <person name="Scheremetjew M."/>
            <person name="Finn R."/>
            <person name="Kale V."/>
            <person name="Holt S."/>
            <person name="Cochrane G."/>
            <person name="Meng A."/>
            <person name="Brown T."/>
            <person name="Cohen L."/>
        </authorList>
    </citation>
    <scope>NUCLEOTIDE SEQUENCE</scope>
    <source>
        <strain evidence="5">WS</strain>
    </source>
</reference>
<dbReference type="GO" id="GO:0003723">
    <property type="term" value="F:RNA binding"/>
    <property type="evidence" value="ECO:0007669"/>
    <property type="project" value="UniProtKB-UniRule"/>
</dbReference>
<dbReference type="InterPro" id="IPR012677">
    <property type="entry name" value="Nucleotide-bd_a/b_plait_sf"/>
</dbReference>
<dbReference type="GO" id="GO:0000398">
    <property type="term" value="P:mRNA splicing, via spliceosome"/>
    <property type="evidence" value="ECO:0007669"/>
    <property type="project" value="InterPro"/>
</dbReference>
<sequence length="385" mass="44651">MSTQKRHQIQNLNEQELASHTTNTPSSWHSAYASSAYIRISNLNMALTEGDILTVFSQYGEITDLKLLRDSQSGLSRGMAFLCYMDQRSCILAIDNFNGIELAGKTITVDHALDYFRMLDKEELVPYLSQQLFGYKLMDTGQNFHLGEQYQKLSEREYEQILDIIDEHTVRSRTEESNEGGESILNGENAPKVVGNVIFSEAPQVKHELQDERAPAKIKKEKTNVKKERKRKRKSSDRDPSGKKKKKLSKEERADLLKEYQERCKKLRGVEAKEVDGHLYGMATGFDVRHGENRKTVDSREAYQKLHGYGGGEIKSTGRTDVDALDKYAYDMRKTRRDEDIAKLQEEEKEKLRERTRRHEEKMERQYKRRMQQREHGGDEFPSGR</sequence>
<dbReference type="InterPro" id="IPR045844">
    <property type="entry name" value="RRM_Ist3-like"/>
</dbReference>
<dbReference type="AlphaFoldDB" id="A0A7S1KUY7"/>
<dbReference type="PANTHER" id="PTHR45880:SF1">
    <property type="entry name" value="RNA-BINDING MOTIF PROTEIN, X-LINKED 2"/>
    <property type="match status" value="1"/>
</dbReference>
<feature type="domain" description="RRM" evidence="4">
    <location>
        <begin position="36"/>
        <end position="114"/>
    </location>
</feature>
<dbReference type="GO" id="GO:0071011">
    <property type="term" value="C:precatalytic spliceosome"/>
    <property type="evidence" value="ECO:0007669"/>
    <property type="project" value="TreeGrafter"/>
</dbReference>
<accession>A0A7S1KUY7</accession>
<dbReference type="InterPro" id="IPR035979">
    <property type="entry name" value="RBD_domain_sf"/>
</dbReference>
<dbReference type="SMART" id="SM00360">
    <property type="entry name" value="RRM"/>
    <property type="match status" value="1"/>
</dbReference>
<dbReference type="CDD" id="cd12411">
    <property type="entry name" value="RRM_ist3_like"/>
    <property type="match status" value="1"/>
</dbReference>
<name>A0A7S1KUY7_9EUKA</name>
<dbReference type="InterPro" id="IPR051847">
    <property type="entry name" value="RNA_proc/Spliceosome_comp"/>
</dbReference>
<dbReference type="PROSITE" id="PS50102">
    <property type="entry name" value="RRM"/>
    <property type="match status" value="1"/>
</dbReference>
<feature type="compositionally biased region" description="Polar residues" evidence="3">
    <location>
        <begin position="9"/>
        <end position="26"/>
    </location>
</feature>
<feature type="region of interest" description="Disordered" evidence="3">
    <location>
        <begin position="205"/>
        <end position="252"/>
    </location>
</feature>
<evidence type="ECO:0000259" key="4">
    <source>
        <dbReference type="PROSITE" id="PS50102"/>
    </source>
</evidence>
<feature type="region of interest" description="Disordered" evidence="3">
    <location>
        <begin position="1"/>
        <end position="26"/>
    </location>
</feature>
<keyword evidence="1 2" id="KW-0694">RNA-binding</keyword>
<evidence type="ECO:0000256" key="1">
    <source>
        <dbReference type="ARBA" id="ARBA00022884"/>
    </source>
</evidence>
<proteinExistence type="predicted"/>
<dbReference type="InterPro" id="IPR000504">
    <property type="entry name" value="RRM_dom"/>
</dbReference>
<dbReference type="Pfam" id="PF00076">
    <property type="entry name" value="RRM_1"/>
    <property type="match status" value="1"/>
</dbReference>
<gene>
    <name evidence="5" type="ORF">PCOS0759_LOCUS9544</name>
</gene>
<feature type="compositionally biased region" description="Basic and acidic residues" evidence="3">
    <location>
        <begin position="336"/>
        <end position="379"/>
    </location>
</feature>
<evidence type="ECO:0000313" key="5">
    <source>
        <dbReference type="EMBL" id="CAD9086290.1"/>
    </source>
</evidence>